<accession>A0A1T4VVT6</accession>
<reference evidence="2 3" key="1">
    <citation type="submission" date="2017-02" db="EMBL/GenBank/DDBJ databases">
        <authorList>
            <person name="Peterson S.W."/>
        </authorList>
    </citation>
    <scope>NUCLEOTIDE SEQUENCE [LARGE SCALE GENOMIC DNA]</scope>
    <source>
        <strain evidence="2 3">ATCC 35992</strain>
    </source>
</reference>
<dbReference type="RefSeq" id="WP_078766634.1">
    <property type="nucleotide sequence ID" value="NZ_FUXZ01000010.1"/>
</dbReference>
<dbReference type="Proteomes" id="UP000190814">
    <property type="component" value="Unassembled WGS sequence"/>
</dbReference>
<protein>
    <submittedName>
        <fullName evidence="2">Uncharacterized protein</fullName>
    </submittedName>
</protein>
<dbReference type="AlphaFoldDB" id="A0A1T4VVT6"/>
<proteinExistence type="predicted"/>
<dbReference type="STRING" id="39495.SAMN02745111_01785"/>
<feature type="compositionally biased region" description="Low complexity" evidence="1">
    <location>
        <begin position="43"/>
        <end position="54"/>
    </location>
</feature>
<evidence type="ECO:0000256" key="1">
    <source>
        <dbReference type="SAM" id="MobiDB-lite"/>
    </source>
</evidence>
<dbReference type="EMBL" id="FUXZ01000010">
    <property type="protein sequence ID" value="SKA69112.1"/>
    <property type="molecule type" value="Genomic_DNA"/>
</dbReference>
<sequence length="476" mass="54685">MFKDLFDKKNNNDYQRTRHDYYADEMNSYISDRDDDYNYPSGNDNFNYSDNSNNYNSESNNDNFNYIGNDDSNYNYYTDDDFKDEYEENYVESSDENELVYVVPDREKTTGKVVEIDGDKARISYKVNGNDFVFEYEIGKNEYLAVGQVLNLGYISDTPDRAYLLPNNNISADRIKDIMQVDHQSLDDVMHNINKDKNVFGYNKYRFGSVKTPSLKNHDFDKESEERYNKAHSISYEQDDWCKGFGTISDITDTGMIITYVVKGREYKIECSKTAKDNYKMGTVVVLRYKKSFPDVYEILEIKDHSKDDQVDSYAEINKKAKSDNSGLLGGIFSNSGYGGMQALAGLGGMQTMGGNPSNDKSDDVEVVEWGETYGMIAEDNGEKVKVVYKVDEQVYSIWITKSKSSWKVGLRMKVRYNYSSPGIGSVMDMGNEHLTNRLKEEAIKETRQRGNYGYSTEESIVKLGLEIIDTFINNN</sequence>
<evidence type="ECO:0000313" key="3">
    <source>
        <dbReference type="Proteomes" id="UP000190814"/>
    </source>
</evidence>
<organism evidence="2 3">
    <name type="scientific">Eubacterium uniforme</name>
    <dbReference type="NCBI Taxonomy" id="39495"/>
    <lineage>
        <taxon>Bacteria</taxon>
        <taxon>Bacillati</taxon>
        <taxon>Bacillota</taxon>
        <taxon>Clostridia</taxon>
        <taxon>Eubacteriales</taxon>
        <taxon>Eubacteriaceae</taxon>
        <taxon>Eubacterium</taxon>
    </lineage>
</organism>
<gene>
    <name evidence="2" type="ORF">SAMN02745111_01785</name>
</gene>
<evidence type="ECO:0000313" key="2">
    <source>
        <dbReference type="EMBL" id="SKA69112.1"/>
    </source>
</evidence>
<keyword evidence="3" id="KW-1185">Reference proteome</keyword>
<feature type="region of interest" description="Disordered" evidence="1">
    <location>
        <begin position="32"/>
        <end position="54"/>
    </location>
</feature>
<name>A0A1T4VVT6_9FIRM</name>